<sequence>MKKFRIVTSSSVLDAIKIGSAQLGVSEDQVKYHVITNIKSIFGKRKVTVLLSIKDEKALFRKNNVSIKKTGYKKLLFRASFPKEIYEGKVWIKGGRVFSRNGKDHFPSLYPCEGVEIHINGQVKTDQTIITEIDKVELRTTQKEIKTQYSLEPSPDRMEVLLKIQPGYIISQKVCDSSPMRSLQIKVREEKKFLPIEIDKIHNELTRSYSATVLLDNLYMACSSEEENIFVIARGTPAIPGKNGTFIPNNKIKYESVQENGATNKVGIKSYPIVQEGDIIGHIEQPHSGQVGYDVFGNTIHIEEDYHPIDVRTGNGVLYLKNQNLIVAKKSGRVSIVSVGNSLMFEIIPVHNLHKNINKETGSVSLDGDVIITGDVEDGVTVEASGNVFVAGSVYNSTIRANGDVTIKGNANNSKLFSGWDSKKSDEVISIGKETHDLLFNLISAINQLTSNPAFSKSDLAKKGFQPLIKLLVGMKFTELPSLIQKLKKVDIKPTGWNDLIKTLDLIFLKNNPSVKSISHLKRIAANIDNKIILLEIETAKETCITVKNAFYSEISSNGSTIIMEKALLSKIRSEKSIKVRVAKNSEIRAGEKITVYEADKNTILTVQEEKGSIESEILWPNIIIKFGEIAKKISSPKKRAIFRLKDNGLIIEKSIAS</sequence>
<evidence type="ECO:0000313" key="2">
    <source>
        <dbReference type="EMBL" id="RDU38177.1"/>
    </source>
</evidence>
<dbReference type="SUPFAM" id="SSF63848">
    <property type="entry name" value="Cell-division inhibitor MinC, C-terminal domain"/>
    <property type="match status" value="1"/>
</dbReference>
<evidence type="ECO:0000259" key="1">
    <source>
        <dbReference type="SMART" id="SM01245"/>
    </source>
</evidence>
<dbReference type="InterPro" id="IPR046865">
    <property type="entry name" value="FapA_b_solenoid"/>
</dbReference>
<dbReference type="PANTHER" id="PTHR38032">
    <property type="entry name" value="POLYMERASE-RELATED"/>
    <property type="match status" value="1"/>
</dbReference>
<feature type="domain" description="RNA-binding protein KhpB N-terminal" evidence="1">
    <location>
        <begin position="6"/>
        <end position="54"/>
    </location>
</feature>
<dbReference type="InterPro" id="IPR046866">
    <property type="entry name" value="FapA_N"/>
</dbReference>
<dbReference type="Pfam" id="PF03961">
    <property type="entry name" value="FapA"/>
    <property type="match status" value="1"/>
</dbReference>
<accession>A0A3D8GUT2</accession>
<organism evidence="2 3">
    <name type="scientific">Neobacillus piezotolerans</name>
    <dbReference type="NCBI Taxonomy" id="2259171"/>
    <lineage>
        <taxon>Bacteria</taxon>
        <taxon>Bacillati</taxon>
        <taxon>Bacillota</taxon>
        <taxon>Bacilli</taxon>
        <taxon>Bacillales</taxon>
        <taxon>Bacillaceae</taxon>
        <taxon>Neobacillus</taxon>
    </lineage>
</organism>
<dbReference type="InterPro" id="IPR032782">
    <property type="entry name" value="KhpB_N"/>
</dbReference>
<keyword evidence="3" id="KW-1185">Reference proteome</keyword>
<dbReference type="PANTHER" id="PTHR38032:SF1">
    <property type="entry name" value="RNA-BINDING PROTEIN KHPB N-TERMINAL DOMAIN-CONTAINING PROTEIN"/>
    <property type="match status" value="1"/>
</dbReference>
<dbReference type="EMBL" id="QNQT01000001">
    <property type="protein sequence ID" value="RDU38177.1"/>
    <property type="molecule type" value="Genomic_DNA"/>
</dbReference>
<dbReference type="InterPro" id="IPR005646">
    <property type="entry name" value="FapA"/>
</dbReference>
<dbReference type="GO" id="GO:0000902">
    <property type="term" value="P:cell morphogenesis"/>
    <property type="evidence" value="ECO:0007669"/>
    <property type="project" value="InterPro"/>
</dbReference>
<proteinExistence type="predicted"/>
<dbReference type="SMART" id="SM01245">
    <property type="entry name" value="Jag_N"/>
    <property type="match status" value="1"/>
</dbReference>
<dbReference type="InterPro" id="IPR016098">
    <property type="entry name" value="CAP/MinC_C"/>
</dbReference>
<dbReference type="Proteomes" id="UP000257144">
    <property type="component" value="Unassembled WGS sequence"/>
</dbReference>
<dbReference type="AlphaFoldDB" id="A0A3D8GUT2"/>
<dbReference type="InterPro" id="IPR036145">
    <property type="entry name" value="MinC_C_sf"/>
</dbReference>
<dbReference type="OrthoDB" id="1279at2"/>
<gene>
    <name evidence="2" type="ORF">DRW41_00995</name>
</gene>
<dbReference type="RefSeq" id="WP_115450100.1">
    <property type="nucleotide sequence ID" value="NZ_QNQT01000001.1"/>
</dbReference>
<name>A0A3D8GUT2_9BACI</name>
<dbReference type="Pfam" id="PF20250">
    <property type="entry name" value="FapA_N"/>
    <property type="match status" value="1"/>
</dbReference>
<evidence type="ECO:0000313" key="3">
    <source>
        <dbReference type="Proteomes" id="UP000257144"/>
    </source>
</evidence>
<comment type="caution">
    <text evidence="2">The sequence shown here is derived from an EMBL/GenBank/DDBJ whole genome shotgun (WGS) entry which is preliminary data.</text>
</comment>
<dbReference type="Gene3D" id="2.160.20.70">
    <property type="match status" value="1"/>
</dbReference>
<reference evidence="2 3" key="1">
    <citation type="submission" date="2018-07" db="EMBL/GenBank/DDBJ databases">
        <title>Bacillus sp. YLB-04 draft genome sequence.</title>
        <authorList>
            <person name="Yu L."/>
            <person name="Tang X."/>
        </authorList>
    </citation>
    <scope>NUCLEOTIDE SEQUENCE [LARGE SCALE GENOMIC DNA]</scope>
    <source>
        <strain evidence="2 3">YLB-04</strain>
    </source>
</reference>
<protein>
    <recommendedName>
        <fullName evidence="1">RNA-binding protein KhpB N-terminal domain-containing protein</fullName>
    </recommendedName>
</protein>